<feature type="domain" description="Major facilitator superfamily (MFS) profile" evidence="7">
    <location>
        <begin position="82"/>
        <end position="515"/>
    </location>
</feature>
<accession>A0A9P0CB68</accession>
<dbReference type="GO" id="GO:0030672">
    <property type="term" value="C:synaptic vesicle membrane"/>
    <property type="evidence" value="ECO:0007669"/>
    <property type="project" value="TreeGrafter"/>
</dbReference>
<feature type="compositionally biased region" description="Polar residues" evidence="5">
    <location>
        <begin position="529"/>
        <end position="540"/>
    </location>
</feature>
<sequence>MPDFALIGDIIRAKTAKYFAGRKYQEYDGPVNEKEFGSVPYDKDEAGLDFASENLPEIERPPLRHIDKYIAPECPCLTKRYTMSVLTCLGFIITFGMRCNMSIAKLQLLGNRTEEEIQAKIQVFRPEWSVGVESAIDSSFYWGYLITQVPGGFLASKYPANKIFGKAVVISSILNLFVPGAIRLHPAILIIVRICQGLVEGVTYPATHGILRHWAPPLERSRLATLAFCGSYAGVVISYPLSGTLVSAISWQAPFYFYGVCGLIWYCCWLWLTFEKPRFHPTISPRELLYIEKSLGSSTEQPLPTISTTPWNAFFHSMPVYAIMVANFCRSWNFYFLVLSQPTYLHSVYDLETAETGFVGALPHLLMTVIVPFGGLLADHIRKEGILSTTNVRKLFNCGGFGVEAFFFIVVAYSNSAFTATVALCIGVAASAFAISGFNVNHLDIAPRYASILMGMSNGIGTIAGMANPIVVDHITADKKTHQEKVEAWRVAFLMAAFVHFCGVIFYAVFASGELQPWAETDDEKTWNPMENVQSSTQPNGRPPVVSYGSVDQSQPHPDYINPVVPQPVQPPAQDEYMNEQRNLSTPYYQEPVSTNPFKPANPTNPFLQ</sequence>
<dbReference type="FunFam" id="1.20.1250.20:FF:000226">
    <property type="entry name" value="Vesicular GLUtamate transporter"/>
    <property type="match status" value="1"/>
</dbReference>
<dbReference type="GO" id="GO:0005326">
    <property type="term" value="F:neurotransmitter transmembrane transporter activity"/>
    <property type="evidence" value="ECO:0007669"/>
    <property type="project" value="TreeGrafter"/>
</dbReference>
<evidence type="ECO:0000256" key="4">
    <source>
        <dbReference type="ARBA" id="ARBA00023136"/>
    </source>
</evidence>
<protein>
    <recommendedName>
        <fullName evidence="7">Major facilitator superfamily (MFS) profile domain-containing protein</fullName>
    </recommendedName>
</protein>
<dbReference type="PANTHER" id="PTHR11662:SF456">
    <property type="entry name" value="VESICULAR GLUTAMATE TRANSPORTER, ISOFORM A"/>
    <property type="match status" value="1"/>
</dbReference>
<keyword evidence="4 6" id="KW-0472">Membrane</keyword>
<dbReference type="Gene3D" id="1.20.1250.20">
    <property type="entry name" value="MFS general substrate transporter like domains"/>
    <property type="match status" value="2"/>
</dbReference>
<feature type="transmembrane region" description="Helical" evidence="6">
    <location>
        <begin position="255"/>
        <end position="274"/>
    </location>
</feature>
<dbReference type="KEGG" id="btab:109035056"/>
<reference evidence="8" key="1">
    <citation type="submission" date="2021-12" db="EMBL/GenBank/DDBJ databases">
        <authorList>
            <person name="King R."/>
        </authorList>
    </citation>
    <scope>NUCLEOTIDE SEQUENCE</scope>
</reference>
<gene>
    <name evidence="8" type="ORF">BEMITA_LOCUS5565</name>
</gene>
<dbReference type="GO" id="GO:0098700">
    <property type="term" value="P:neurotransmitter loading into synaptic vesicle"/>
    <property type="evidence" value="ECO:0007669"/>
    <property type="project" value="TreeGrafter"/>
</dbReference>
<feature type="transmembrane region" description="Helical" evidence="6">
    <location>
        <begin position="420"/>
        <end position="440"/>
    </location>
</feature>
<dbReference type="Pfam" id="PF07690">
    <property type="entry name" value="MFS_1"/>
    <property type="match status" value="1"/>
</dbReference>
<dbReference type="InterPro" id="IPR036259">
    <property type="entry name" value="MFS_trans_sf"/>
</dbReference>
<name>A0A9P0CB68_BEMTA</name>
<dbReference type="InterPro" id="IPR020846">
    <property type="entry name" value="MFS_dom"/>
</dbReference>
<dbReference type="GO" id="GO:0060076">
    <property type="term" value="C:excitatory synapse"/>
    <property type="evidence" value="ECO:0007669"/>
    <property type="project" value="TreeGrafter"/>
</dbReference>
<feature type="transmembrane region" description="Helical" evidence="6">
    <location>
        <begin position="223"/>
        <end position="249"/>
    </location>
</feature>
<evidence type="ECO:0000313" key="8">
    <source>
        <dbReference type="EMBL" id="CAH0768421.1"/>
    </source>
</evidence>
<feature type="compositionally biased region" description="Polar residues" evidence="5">
    <location>
        <begin position="580"/>
        <end position="609"/>
    </location>
</feature>
<dbReference type="GO" id="GO:0035249">
    <property type="term" value="P:synaptic transmission, glutamatergic"/>
    <property type="evidence" value="ECO:0007669"/>
    <property type="project" value="TreeGrafter"/>
</dbReference>
<evidence type="ECO:0000256" key="5">
    <source>
        <dbReference type="SAM" id="MobiDB-lite"/>
    </source>
</evidence>
<feature type="transmembrane region" description="Helical" evidence="6">
    <location>
        <begin position="358"/>
        <end position="378"/>
    </location>
</feature>
<dbReference type="OrthoDB" id="2985014at2759"/>
<dbReference type="FunFam" id="1.20.1250.20:FF:000264">
    <property type="entry name" value="vesicular glutamate transporter 1"/>
    <property type="match status" value="1"/>
</dbReference>
<dbReference type="EMBL" id="OU963864">
    <property type="protein sequence ID" value="CAH0768421.1"/>
    <property type="molecule type" value="Genomic_DNA"/>
</dbReference>
<organism evidence="8 9">
    <name type="scientific">Bemisia tabaci</name>
    <name type="common">Sweetpotato whitefly</name>
    <name type="synonym">Aleurodes tabaci</name>
    <dbReference type="NCBI Taxonomy" id="7038"/>
    <lineage>
        <taxon>Eukaryota</taxon>
        <taxon>Metazoa</taxon>
        <taxon>Ecdysozoa</taxon>
        <taxon>Arthropoda</taxon>
        <taxon>Hexapoda</taxon>
        <taxon>Insecta</taxon>
        <taxon>Pterygota</taxon>
        <taxon>Neoptera</taxon>
        <taxon>Paraneoptera</taxon>
        <taxon>Hemiptera</taxon>
        <taxon>Sternorrhyncha</taxon>
        <taxon>Aleyrodoidea</taxon>
        <taxon>Aleyrodidae</taxon>
        <taxon>Aleyrodinae</taxon>
        <taxon>Bemisia</taxon>
    </lineage>
</organism>
<dbReference type="AlphaFoldDB" id="A0A9P0CB68"/>
<keyword evidence="3 6" id="KW-1133">Transmembrane helix</keyword>
<dbReference type="PANTHER" id="PTHR11662">
    <property type="entry name" value="SOLUTE CARRIER FAMILY 17"/>
    <property type="match status" value="1"/>
</dbReference>
<feature type="region of interest" description="Disordered" evidence="5">
    <location>
        <begin position="522"/>
        <end position="609"/>
    </location>
</feature>
<keyword evidence="9" id="KW-1185">Reference proteome</keyword>
<dbReference type="SUPFAM" id="SSF103473">
    <property type="entry name" value="MFS general substrate transporter"/>
    <property type="match status" value="1"/>
</dbReference>
<dbReference type="Proteomes" id="UP001152759">
    <property type="component" value="Chromosome 3"/>
</dbReference>
<evidence type="ECO:0000256" key="2">
    <source>
        <dbReference type="ARBA" id="ARBA00022692"/>
    </source>
</evidence>
<feature type="transmembrane region" description="Helical" evidence="6">
    <location>
        <begin position="491"/>
        <end position="510"/>
    </location>
</feature>
<feature type="transmembrane region" description="Helical" evidence="6">
    <location>
        <begin position="452"/>
        <end position="471"/>
    </location>
</feature>
<proteinExistence type="predicted"/>
<comment type="subcellular location">
    <subcellularLocation>
        <location evidence="1">Membrane</location>
        <topology evidence="1">Multi-pass membrane protein</topology>
    </subcellularLocation>
</comment>
<evidence type="ECO:0000256" key="1">
    <source>
        <dbReference type="ARBA" id="ARBA00004141"/>
    </source>
</evidence>
<keyword evidence="2 6" id="KW-0812">Transmembrane</keyword>
<evidence type="ECO:0000313" key="9">
    <source>
        <dbReference type="Proteomes" id="UP001152759"/>
    </source>
</evidence>
<dbReference type="GO" id="GO:0005313">
    <property type="term" value="F:L-glutamate transmembrane transporter activity"/>
    <property type="evidence" value="ECO:0007669"/>
    <property type="project" value="TreeGrafter"/>
</dbReference>
<dbReference type="InterPro" id="IPR050382">
    <property type="entry name" value="MFS_Na/Anion_cotransporter"/>
</dbReference>
<dbReference type="PROSITE" id="PS50850">
    <property type="entry name" value="MFS"/>
    <property type="match status" value="1"/>
</dbReference>
<dbReference type="GO" id="GO:0050803">
    <property type="term" value="P:regulation of synapse structure or activity"/>
    <property type="evidence" value="ECO:0007669"/>
    <property type="project" value="TreeGrafter"/>
</dbReference>
<evidence type="ECO:0000256" key="6">
    <source>
        <dbReference type="SAM" id="Phobius"/>
    </source>
</evidence>
<feature type="transmembrane region" description="Helical" evidence="6">
    <location>
        <begin position="398"/>
        <end position="414"/>
    </location>
</feature>
<dbReference type="InterPro" id="IPR011701">
    <property type="entry name" value="MFS"/>
</dbReference>
<evidence type="ECO:0000259" key="7">
    <source>
        <dbReference type="PROSITE" id="PS50850"/>
    </source>
</evidence>
<evidence type="ECO:0000256" key="3">
    <source>
        <dbReference type="ARBA" id="ARBA00022989"/>
    </source>
</evidence>